<dbReference type="PANTHER" id="PTHR46098">
    <property type="entry name" value="TRNA (CYTOSINE(38)-C(5))-METHYLTRANSFERASE"/>
    <property type="match status" value="1"/>
</dbReference>
<proteinExistence type="inferred from homology"/>
<evidence type="ECO:0000256" key="4">
    <source>
        <dbReference type="PROSITE-ProRule" id="PRU01016"/>
    </source>
</evidence>
<feature type="active site" evidence="4">
    <location>
        <position position="88"/>
    </location>
</feature>
<evidence type="ECO:0000256" key="1">
    <source>
        <dbReference type="ARBA" id="ARBA00022603"/>
    </source>
</evidence>
<keyword evidence="3 4" id="KW-0949">S-adenosyl-L-methionine</keyword>
<keyword evidence="1 4" id="KW-0489">Methyltransferase</keyword>
<keyword evidence="6" id="KW-1185">Reference proteome</keyword>
<evidence type="ECO:0000313" key="6">
    <source>
        <dbReference type="Proteomes" id="UP001244341"/>
    </source>
</evidence>
<dbReference type="SUPFAM" id="SSF53335">
    <property type="entry name" value="S-adenosyl-L-methionine-dependent methyltransferases"/>
    <property type="match status" value="1"/>
</dbReference>
<dbReference type="PANTHER" id="PTHR46098:SF1">
    <property type="entry name" value="TRNA (CYTOSINE(38)-C(5))-METHYLTRANSFERASE"/>
    <property type="match status" value="1"/>
</dbReference>
<dbReference type="PROSITE" id="PS00094">
    <property type="entry name" value="C5_MTASE_1"/>
    <property type="match status" value="1"/>
</dbReference>
<dbReference type="Gene3D" id="3.40.50.150">
    <property type="entry name" value="Vaccinia Virus protein VP39"/>
    <property type="match status" value="1"/>
</dbReference>
<dbReference type="InterPro" id="IPR018117">
    <property type="entry name" value="C5_DNA_meth_AS"/>
</dbReference>
<dbReference type="PRINTS" id="PR00105">
    <property type="entry name" value="C5METTRFRASE"/>
</dbReference>
<dbReference type="InterPro" id="IPR001525">
    <property type="entry name" value="C5_MeTfrase"/>
</dbReference>
<dbReference type="Pfam" id="PF00145">
    <property type="entry name" value="DNA_methylase"/>
    <property type="match status" value="1"/>
</dbReference>
<dbReference type="Proteomes" id="UP001244341">
    <property type="component" value="Chromosome 2b"/>
</dbReference>
<name>A0ABY8TP17_TETOB</name>
<comment type="similarity">
    <text evidence="4">Belongs to the class I-like SAM-binding methyltransferase superfamily. C5-methyltransferase family.</text>
</comment>
<evidence type="ECO:0000256" key="3">
    <source>
        <dbReference type="ARBA" id="ARBA00022691"/>
    </source>
</evidence>
<accession>A0ABY8TP17</accession>
<evidence type="ECO:0000256" key="2">
    <source>
        <dbReference type="ARBA" id="ARBA00022679"/>
    </source>
</evidence>
<keyword evidence="2 4" id="KW-0808">Transferase</keyword>
<sequence>MAAPNNTKKVLTTLDLFSGIAGITHALQGLVAPAMYCDIDPYAHKVLARLMKHGLIPKAPVWHDVCTLGKEQLAACPPIDMIISSWPCVGFSTMGKRQHFEEAGSALFYQTMRLVDITKPKAIFFENVPGVLHEMPEVRQQLVAKRKYQLRWCIVPAYSVGAPHSRERWFCLATKPGFDLQASGLRFRHAVDWSREPPRTAANVTQSESTLRSFALGNAVVPECVRRAFFYLASGGRQHDARAATLSFHPMPLIRPPASVPALMRFGFVDATNTLYPMEPIPIPAKPDLRLAFDASLVPRPANISLEQRHPYLEQVVHLGLWATPRANTTRSAQVLTERLVRDLPTQADLDAIPLGCTPAQSTDAIASIANRLPGAGLSEHELEMACTNVRDAAYRKCSMRPSTEQLKTAIAWAKQTHGIALRRPKQEFVKKLLTATPYLGQTWYLCGSTDFMAARGDMVVLVKLRLHRLQYCLAPHEEAHLQALMHLMDAPTAGLLEIHPIEGMTLQRLSRQVEEWAVIQQGLTEFLEELVFLHAA</sequence>
<evidence type="ECO:0008006" key="7">
    <source>
        <dbReference type="Google" id="ProtNLM"/>
    </source>
</evidence>
<dbReference type="PROSITE" id="PS51679">
    <property type="entry name" value="SAM_MT_C5"/>
    <property type="match status" value="1"/>
</dbReference>
<dbReference type="InterPro" id="IPR029063">
    <property type="entry name" value="SAM-dependent_MTases_sf"/>
</dbReference>
<gene>
    <name evidence="5" type="ORF">OEZ85_011033</name>
</gene>
<organism evidence="5 6">
    <name type="scientific">Tetradesmus obliquus</name>
    <name type="common">Green alga</name>
    <name type="synonym">Acutodesmus obliquus</name>
    <dbReference type="NCBI Taxonomy" id="3088"/>
    <lineage>
        <taxon>Eukaryota</taxon>
        <taxon>Viridiplantae</taxon>
        <taxon>Chlorophyta</taxon>
        <taxon>core chlorophytes</taxon>
        <taxon>Chlorophyceae</taxon>
        <taxon>CS clade</taxon>
        <taxon>Sphaeropleales</taxon>
        <taxon>Scenedesmaceae</taxon>
        <taxon>Tetradesmus</taxon>
    </lineage>
</organism>
<evidence type="ECO:0000313" key="5">
    <source>
        <dbReference type="EMBL" id="WIA10867.1"/>
    </source>
</evidence>
<reference evidence="5 6" key="1">
    <citation type="submission" date="2023-05" db="EMBL/GenBank/DDBJ databases">
        <title>A 100% complete, gapless, phased diploid assembly of the Scenedesmus obliquus UTEX 3031 genome.</title>
        <authorList>
            <person name="Biondi T.C."/>
            <person name="Hanschen E.R."/>
            <person name="Kwon T."/>
            <person name="Eng W."/>
            <person name="Kruse C.P.S."/>
            <person name="Koehler S.I."/>
            <person name="Kunde Y."/>
            <person name="Gleasner C.D."/>
            <person name="You Mak K.T."/>
            <person name="Polle J."/>
            <person name="Hovde B.T."/>
            <person name="Starkenburg S.R."/>
        </authorList>
    </citation>
    <scope>NUCLEOTIDE SEQUENCE [LARGE SCALE GENOMIC DNA]</scope>
    <source>
        <strain evidence="5 6">DOE0152z</strain>
    </source>
</reference>
<dbReference type="EMBL" id="CP126209">
    <property type="protein sequence ID" value="WIA10867.1"/>
    <property type="molecule type" value="Genomic_DNA"/>
</dbReference>
<protein>
    <recommendedName>
        <fullName evidence="7">DNA (cytosine-5-)-methyltransferase</fullName>
    </recommendedName>
</protein>
<dbReference type="InterPro" id="IPR050750">
    <property type="entry name" value="C5-MTase"/>
</dbReference>